<keyword evidence="6" id="KW-0472">Membrane</keyword>
<feature type="chain" id="PRO_5023112488" description="GOLD domain-containing protein" evidence="8">
    <location>
        <begin position="24"/>
        <end position="220"/>
    </location>
</feature>
<gene>
    <name evidence="10" type="ORF">SAPINGB_P002184</name>
</gene>
<dbReference type="PANTHER" id="PTHR22811">
    <property type="entry name" value="TRANSMEMBRANE EMP24 DOMAIN-CONTAINING PROTEIN"/>
    <property type="match status" value="1"/>
</dbReference>
<evidence type="ECO:0000313" key="11">
    <source>
        <dbReference type="Proteomes" id="UP000398389"/>
    </source>
</evidence>
<feature type="signal peptide" evidence="8">
    <location>
        <begin position="1"/>
        <end position="23"/>
    </location>
</feature>
<dbReference type="GO" id="GO:0016020">
    <property type="term" value="C:membrane"/>
    <property type="evidence" value="ECO:0007669"/>
    <property type="project" value="UniProtKB-SubCell"/>
</dbReference>
<dbReference type="PROSITE" id="PS50866">
    <property type="entry name" value="GOLD"/>
    <property type="match status" value="1"/>
</dbReference>
<proteinExistence type="inferred from homology"/>
<keyword evidence="3 7" id="KW-0812">Transmembrane</keyword>
<dbReference type="Pfam" id="PF01105">
    <property type="entry name" value="EMP24_GP25L"/>
    <property type="match status" value="1"/>
</dbReference>
<keyword evidence="4 8" id="KW-0732">Signal</keyword>
<dbReference type="RefSeq" id="XP_031852794.1">
    <property type="nucleotide sequence ID" value="XM_031996903.1"/>
</dbReference>
<keyword evidence="5" id="KW-1133">Transmembrane helix</keyword>
<dbReference type="AlphaFoldDB" id="A0A5E8BDY7"/>
<comment type="subcellular location">
    <subcellularLocation>
        <location evidence="1 7">Membrane</location>
        <topology evidence="1 7">Single-pass type I membrane protein</topology>
    </subcellularLocation>
</comment>
<dbReference type="OrthoDB" id="3427at2759"/>
<evidence type="ECO:0000259" key="9">
    <source>
        <dbReference type="PROSITE" id="PS50866"/>
    </source>
</evidence>
<dbReference type="InterPro" id="IPR009038">
    <property type="entry name" value="GOLD_dom"/>
</dbReference>
<reference evidence="10 11" key="1">
    <citation type="submission" date="2019-09" db="EMBL/GenBank/DDBJ databases">
        <authorList>
            <person name="Brejova B."/>
        </authorList>
    </citation>
    <scope>NUCLEOTIDE SEQUENCE [LARGE SCALE GENOMIC DNA]</scope>
</reference>
<dbReference type="SMART" id="SM01190">
    <property type="entry name" value="EMP24_GP25L"/>
    <property type="match status" value="1"/>
</dbReference>
<sequence>MVAKIPTTILALVLAVFAQLTTAFHFYLGGDAPAQQCFYMDLHEDTVLVSKHNALEFDETTKTYTRPSTLALQVTIEETFDNDHRVRNQRMESQGDFTFTAADSGEHRICYRALSGGWFHPSKVKVYLDVAQGSGSHIDSSNSKKLNTLADRVRDINNKMGLIKVEQHLMREREAQFRNQSESTNASAVKWSIIQLAVLGLTCVWQLHHLRGFFMKQKLV</sequence>
<organism evidence="10 11">
    <name type="scientific">Magnusiomyces paraingens</name>
    <dbReference type="NCBI Taxonomy" id="2606893"/>
    <lineage>
        <taxon>Eukaryota</taxon>
        <taxon>Fungi</taxon>
        <taxon>Dikarya</taxon>
        <taxon>Ascomycota</taxon>
        <taxon>Saccharomycotina</taxon>
        <taxon>Dipodascomycetes</taxon>
        <taxon>Dipodascales</taxon>
        <taxon>Dipodascaceae</taxon>
        <taxon>Magnusiomyces</taxon>
    </lineage>
</organism>
<evidence type="ECO:0000256" key="6">
    <source>
        <dbReference type="ARBA" id="ARBA00023136"/>
    </source>
</evidence>
<evidence type="ECO:0000256" key="1">
    <source>
        <dbReference type="ARBA" id="ARBA00004479"/>
    </source>
</evidence>
<evidence type="ECO:0000256" key="8">
    <source>
        <dbReference type="SAM" id="SignalP"/>
    </source>
</evidence>
<keyword evidence="11" id="KW-1185">Reference proteome</keyword>
<protein>
    <recommendedName>
        <fullName evidence="9">GOLD domain-containing protein</fullName>
    </recommendedName>
</protein>
<evidence type="ECO:0000313" key="10">
    <source>
        <dbReference type="EMBL" id="VVT49262.1"/>
    </source>
</evidence>
<name>A0A5E8BDY7_9ASCO</name>
<dbReference type="GeneID" id="43581003"/>
<evidence type="ECO:0000256" key="4">
    <source>
        <dbReference type="ARBA" id="ARBA00022729"/>
    </source>
</evidence>
<comment type="similarity">
    <text evidence="2 7">Belongs to the EMP24/GP25L family.</text>
</comment>
<evidence type="ECO:0000256" key="3">
    <source>
        <dbReference type="ARBA" id="ARBA00022692"/>
    </source>
</evidence>
<dbReference type="EMBL" id="CABVLU010000002">
    <property type="protein sequence ID" value="VVT49262.1"/>
    <property type="molecule type" value="Genomic_DNA"/>
</dbReference>
<evidence type="ECO:0000256" key="5">
    <source>
        <dbReference type="ARBA" id="ARBA00022989"/>
    </source>
</evidence>
<dbReference type="InterPro" id="IPR015720">
    <property type="entry name" value="Emp24-like"/>
</dbReference>
<dbReference type="Proteomes" id="UP000398389">
    <property type="component" value="Unassembled WGS sequence"/>
</dbReference>
<evidence type="ECO:0000256" key="7">
    <source>
        <dbReference type="RuleBase" id="RU003827"/>
    </source>
</evidence>
<accession>A0A5E8BDY7</accession>
<evidence type="ECO:0000256" key="2">
    <source>
        <dbReference type="ARBA" id="ARBA00007104"/>
    </source>
</evidence>
<feature type="domain" description="GOLD" evidence="9">
    <location>
        <begin position="35"/>
        <end position="130"/>
    </location>
</feature>